<organism evidence="1 2">
    <name type="scientific">Rhizobium soli</name>
    <dbReference type="NCBI Taxonomy" id="424798"/>
    <lineage>
        <taxon>Bacteria</taxon>
        <taxon>Pseudomonadati</taxon>
        <taxon>Pseudomonadota</taxon>
        <taxon>Alphaproteobacteria</taxon>
        <taxon>Hyphomicrobiales</taxon>
        <taxon>Rhizobiaceae</taxon>
        <taxon>Rhizobium/Agrobacterium group</taxon>
        <taxon>Rhizobium</taxon>
    </lineage>
</organism>
<comment type="caution">
    <text evidence="1">The sequence shown here is derived from an EMBL/GenBank/DDBJ whole genome shotgun (WGS) entry which is preliminary data.</text>
</comment>
<name>A0A7X0MU64_9HYPH</name>
<evidence type="ECO:0000313" key="1">
    <source>
        <dbReference type="EMBL" id="MBB6511186.1"/>
    </source>
</evidence>
<reference evidence="1 2" key="1">
    <citation type="submission" date="2020-08" db="EMBL/GenBank/DDBJ databases">
        <title>The Agave Microbiome: Exploring the role of microbial communities in plant adaptations to desert environments.</title>
        <authorList>
            <person name="Partida-Martinez L.P."/>
        </authorList>
    </citation>
    <scope>NUCLEOTIDE SEQUENCE [LARGE SCALE GENOMIC DNA]</scope>
    <source>
        <strain evidence="1 2">AS3.12</strain>
    </source>
</reference>
<dbReference type="Proteomes" id="UP000585437">
    <property type="component" value="Unassembled WGS sequence"/>
</dbReference>
<dbReference type="EMBL" id="JACHBU010000022">
    <property type="protein sequence ID" value="MBB6511186.1"/>
    <property type="molecule type" value="Genomic_DNA"/>
</dbReference>
<evidence type="ECO:0008006" key="3">
    <source>
        <dbReference type="Google" id="ProtNLM"/>
    </source>
</evidence>
<sequence length="298" mass="30221">GNYRVTVSQDGVNIGGNIDVQLATSTSNLGSVVSDGVVAAEGNVLNGDTLGSQFTTFQVSNGVIFVDPTPMGTTIVGDHGTLTVLANGNYSYEPNDELGLDGLTDSFTYRLVHPNGDSVEADLTIRIDQADPVVESSLTMVADAGSGDLEAGTVVSAIDELVIPHLNLGDQGGLDDITDVISLEGVTNAVDEILDLADLGTAGSGLPIDVGLDDLVSGDHGLASDGDLEFGDILGIDDITTLPDVATDLVASVVEETTGGLLDGSALDGDVLNGGLLGGTISNLLHDDLLHHAGTSVI</sequence>
<proteinExistence type="predicted"/>
<protein>
    <recommendedName>
        <fullName evidence="3">RapA2 cadherin-like domain-containing protein</fullName>
    </recommendedName>
</protein>
<feature type="non-terminal residue" evidence="1">
    <location>
        <position position="1"/>
    </location>
</feature>
<dbReference type="AlphaFoldDB" id="A0A7X0MU64"/>
<keyword evidence="2" id="KW-1185">Reference proteome</keyword>
<gene>
    <name evidence="1" type="ORF">F4695_004584</name>
</gene>
<accession>A0A7X0MU64</accession>
<evidence type="ECO:0000313" key="2">
    <source>
        <dbReference type="Proteomes" id="UP000585437"/>
    </source>
</evidence>